<sequence length="1184" mass="130219">MPRRTPQRGVPTFQGHLICALFLFVCSLVLVDGVIGVSPVPATAAAYATIDEKTLYIQGGITNILATGYVLSAQFFSLDLTTNWTTSNPPWAPIYTNSLPKAPTTWGHSMAVSRTKDLIIWTALPDDKSGVYTYYFSDNTWQATLQPLPPTYSLFWKLRAVTDPSTGTVYVPSGRDNGTNMAIYNPESSIPAAISMPPVEIMPTAMNAYSAVWSTQRNTILIYGGTKYFDFQKSIYIGNPFLVEFCPRTHTWSRVPTTGVSPGDISCHCMVPAYNGTKMVVFGGVNVARQTVAGIYVLDVETMIWTKGKDIDPLLSRSDMACSVAGDNFIAWGGEYEAQRMESLGKPVIYNLKSSQWIDEFIALQDTYSTTTSHIIPSSSNVNVPAAVGGGVGAVIIAILVAFLLYRRRKKSILLARGHALAENDADSHRAEEGKFNESTYLVPCDSSSSPRSLSQAAGFHQPPAPKMELQHSPSALPYQQQSSEGTMHYPVPSPDSAYPMPPILHEKGNIYHDGDSQIHHQSTGYTSNINEACTPPDSRELKRRTNDPQYKPQQGSTRVNNPEDHVSNDENEDRRIQRQINLIREQQEKQQQMQQDLERLRLEQQEQLQLLESPRAQSPIPVTAVAYATVDEKTLYIQGGIISIVNGSVTGDTNQLYALDLTREWNATNPSWTSVAIGSGTSQVLWGHSMTYSKATNSLIVWSTVLKPAVYTYSITSNASTVTQKPLPAKHTGFMKLRAVTDPNTGLVYLPSGMNNGTEMAVYHPSNGTFTSVAMASPMVMTTAIAYYSVVWSTLRNSMILYGGFNIFDEKEGNPYLIEFNPRTASWSRILTTGENPGDIAAHCMVSAHNGTKLIVFGGYTIGKQVLGSIYILDVQTMVWSRGQNTDPSMIRSEMACTFAGDSFIAWGGEYLAQRIEGLGTPIIYNIKSNTWTTQFSPFTQSRVRPSTAATTAPSPTDSPAVAGPKYGSAAGVGAAVGAAIVFVSFLGFWLYRRYSRRRKQSRPDSVAKEAASGNTDDAGPKAEDHEISQGSLPTSQTFPGGNVFQHVPTFVGEYPYTTLAAAHPQPTPADTEQLPQAPLVMGQYQPQSPVVGQYLYNPASTSEYQPHPVSPAAYHLPPTPSGEDDEFHDQRLREQIEVIQAQQEVQYWTQQEQLRRLRNQQQEQLRMLQQQLKPKKAVPGPL</sequence>
<feature type="region of interest" description="Disordered" evidence="4">
    <location>
        <begin position="939"/>
        <end position="962"/>
    </location>
</feature>
<feature type="compositionally biased region" description="Basic and acidic residues" evidence="4">
    <location>
        <begin position="538"/>
        <end position="547"/>
    </location>
</feature>
<dbReference type="PANTHER" id="PTHR46093:SF18">
    <property type="entry name" value="FIBRONECTIN TYPE-III DOMAIN-CONTAINING PROTEIN"/>
    <property type="match status" value="1"/>
</dbReference>
<organism evidence="7 8">
    <name type="scientific">Mortierella alpina</name>
    <name type="common">Oleaginous fungus</name>
    <name type="synonym">Mortierella renispora</name>
    <dbReference type="NCBI Taxonomy" id="64518"/>
    <lineage>
        <taxon>Eukaryota</taxon>
        <taxon>Fungi</taxon>
        <taxon>Fungi incertae sedis</taxon>
        <taxon>Mucoromycota</taxon>
        <taxon>Mortierellomycotina</taxon>
        <taxon>Mortierellomycetes</taxon>
        <taxon>Mortierellales</taxon>
        <taxon>Mortierellaceae</taxon>
        <taxon>Mortierella</taxon>
    </lineage>
</organism>
<dbReference type="AlphaFoldDB" id="A0A9P8CWX7"/>
<keyword evidence="6" id="KW-0732">Signal</keyword>
<name>A0A9P8CWX7_MORAP</name>
<feature type="compositionally biased region" description="Basic and acidic residues" evidence="4">
    <location>
        <begin position="562"/>
        <end position="574"/>
    </location>
</feature>
<feature type="compositionally biased region" description="Polar residues" evidence="4">
    <location>
        <begin position="548"/>
        <end position="561"/>
    </location>
</feature>
<keyword evidence="2" id="KW-0677">Repeat</keyword>
<keyword evidence="3" id="KW-0175">Coiled coil</keyword>
<evidence type="ECO:0000313" key="7">
    <source>
        <dbReference type="EMBL" id="KAG9322702.1"/>
    </source>
</evidence>
<evidence type="ECO:0000256" key="3">
    <source>
        <dbReference type="SAM" id="Coils"/>
    </source>
</evidence>
<feature type="region of interest" description="Disordered" evidence="4">
    <location>
        <begin position="1002"/>
        <end position="1042"/>
    </location>
</feature>
<evidence type="ECO:0000256" key="2">
    <source>
        <dbReference type="ARBA" id="ARBA00022737"/>
    </source>
</evidence>
<feature type="compositionally biased region" description="Polar residues" evidence="4">
    <location>
        <begin position="1030"/>
        <end position="1041"/>
    </location>
</feature>
<evidence type="ECO:0008006" key="9">
    <source>
        <dbReference type="Google" id="ProtNLM"/>
    </source>
</evidence>
<feature type="transmembrane region" description="Helical" evidence="5">
    <location>
        <begin position="971"/>
        <end position="993"/>
    </location>
</feature>
<feature type="signal peptide" evidence="6">
    <location>
        <begin position="1"/>
        <end position="33"/>
    </location>
</feature>
<proteinExistence type="predicted"/>
<keyword evidence="5" id="KW-0812">Transmembrane</keyword>
<evidence type="ECO:0000256" key="4">
    <source>
        <dbReference type="SAM" id="MobiDB-lite"/>
    </source>
</evidence>
<evidence type="ECO:0000256" key="5">
    <source>
        <dbReference type="SAM" id="Phobius"/>
    </source>
</evidence>
<feature type="compositionally biased region" description="Basic and acidic residues" evidence="4">
    <location>
        <begin position="1020"/>
        <end position="1029"/>
    </location>
</feature>
<feature type="compositionally biased region" description="Low complexity" evidence="4">
    <location>
        <begin position="947"/>
        <end position="962"/>
    </location>
</feature>
<keyword evidence="5" id="KW-1133">Transmembrane helix</keyword>
<feature type="transmembrane region" description="Helical" evidence="5">
    <location>
        <begin position="386"/>
        <end position="406"/>
    </location>
</feature>
<dbReference type="Proteomes" id="UP000717515">
    <property type="component" value="Unassembled WGS sequence"/>
</dbReference>
<dbReference type="SUPFAM" id="SSF117281">
    <property type="entry name" value="Kelch motif"/>
    <property type="match status" value="1"/>
</dbReference>
<evidence type="ECO:0000313" key="8">
    <source>
        <dbReference type="Proteomes" id="UP000717515"/>
    </source>
</evidence>
<feature type="coiled-coil region" evidence="3">
    <location>
        <begin position="577"/>
        <end position="611"/>
    </location>
</feature>
<dbReference type="Pfam" id="PF24681">
    <property type="entry name" value="Kelch_KLHDC2_KLHL20_DRC7"/>
    <property type="match status" value="2"/>
</dbReference>
<gene>
    <name evidence="7" type="ORF">KVV02_000780</name>
</gene>
<dbReference type="PANTHER" id="PTHR46093">
    <property type="entry name" value="ACYL-COA-BINDING DOMAIN-CONTAINING PROTEIN 5"/>
    <property type="match status" value="1"/>
</dbReference>
<evidence type="ECO:0000256" key="1">
    <source>
        <dbReference type="ARBA" id="ARBA00022441"/>
    </source>
</evidence>
<protein>
    <recommendedName>
        <fullName evidence="9">Galactose oxidase</fullName>
    </recommendedName>
</protein>
<reference evidence="7" key="1">
    <citation type="submission" date="2021-07" db="EMBL/GenBank/DDBJ databases">
        <title>Draft genome of Mortierella alpina, strain LL118, isolated from an aspen leaf litter sample.</title>
        <authorList>
            <person name="Yang S."/>
            <person name="Vinatzer B.A."/>
        </authorList>
    </citation>
    <scope>NUCLEOTIDE SEQUENCE</scope>
    <source>
        <strain evidence="7">LL118</strain>
    </source>
</reference>
<evidence type="ECO:0000256" key="6">
    <source>
        <dbReference type="SAM" id="SignalP"/>
    </source>
</evidence>
<keyword evidence="1" id="KW-0880">Kelch repeat</keyword>
<dbReference type="SUPFAM" id="SSF50965">
    <property type="entry name" value="Galactose oxidase, central domain"/>
    <property type="match status" value="2"/>
</dbReference>
<dbReference type="Gene3D" id="2.120.10.80">
    <property type="entry name" value="Kelch-type beta propeller"/>
    <property type="match status" value="4"/>
</dbReference>
<accession>A0A9P8CWX7</accession>
<feature type="region of interest" description="Disordered" evidence="4">
    <location>
        <begin position="441"/>
        <end position="500"/>
    </location>
</feature>
<feature type="compositionally biased region" description="Polar residues" evidence="4">
    <location>
        <begin position="520"/>
        <end position="532"/>
    </location>
</feature>
<feature type="region of interest" description="Disordered" evidence="4">
    <location>
        <begin position="512"/>
        <end position="574"/>
    </location>
</feature>
<dbReference type="EMBL" id="JAIFTL010000133">
    <property type="protein sequence ID" value="KAG9322702.1"/>
    <property type="molecule type" value="Genomic_DNA"/>
</dbReference>
<dbReference type="InterPro" id="IPR015915">
    <property type="entry name" value="Kelch-typ_b-propeller"/>
</dbReference>
<feature type="chain" id="PRO_5040492665" description="Galactose oxidase" evidence="6">
    <location>
        <begin position="34"/>
        <end position="1184"/>
    </location>
</feature>
<comment type="caution">
    <text evidence="7">The sequence shown here is derived from an EMBL/GenBank/DDBJ whole genome shotgun (WGS) entry which is preliminary data.</text>
</comment>
<dbReference type="InterPro" id="IPR011043">
    <property type="entry name" value="Gal_Oxase/kelch_b-propeller"/>
</dbReference>
<feature type="compositionally biased region" description="Polar residues" evidence="4">
    <location>
        <begin position="472"/>
        <end position="486"/>
    </location>
</feature>
<keyword evidence="5" id="KW-0472">Membrane</keyword>